<dbReference type="PROSITE" id="PS51087">
    <property type="entry name" value="APAG"/>
    <property type="match status" value="1"/>
</dbReference>
<dbReference type="Gene3D" id="2.60.40.1470">
    <property type="entry name" value="ApaG domain"/>
    <property type="match status" value="1"/>
</dbReference>
<accession>A0A239HEB2</accession>
<evidence type="ECO:0000313" key="2">
    <source>
        <dbReference type="EMBL" id="SNS79632.1"/>
    </source>
</evidence>
<organism evidence="2 3">
    <name type="scientific">Ekhidna lutea</name>
    <dbReference type="NCBI Taxonomy" id="447679"/>
    <lineage>
        <taxon>Bacteria</taxon>
        <taxon>Pseudomonadati</taxon>
        <taxon>Bacteroidota</taxon>
        <taxon>Cytophagia</taxon>
        <taxon>Cytophagales</taxon>
        <taxon>Reichenbachiellaceae</taxon>
        <taxon>Ekhidna</taxon>
    </lineage>
</organism>
<dbReference type="PANTHER" id="PTHR47191">
    <property type="entry name" value="OS05G0170800 PROTEIN"/>
    <property type="match status" value="1"/>
</dbReference>
<proteinExistence type="predicted"/>
<evidence type="ECO:0000259" key="1">
    <source>
        <dbReference type="PROSITE" id="PS51087"/>
    </source>
</evidence>
<name>A0A239HEB2_EKHLU</name>
<dbReference type="NCBIfam" id="NF003967">
    <property type="entry name" value="PRK05461.1"/>
    <property type="match status" value="1"/>
</dbReference>
<dbReference type="OrthoDB" id="9795226at2"/>
<evidence type="ECO:0000313" key="3">
    <source>
        <dbReference type="Proteomes" id="UP000198393"/>
    </source>
</evidence>
<sequence length="128" mass="14503">MITGVTKGIKVSVETNYQPEHSQPAHEHFVFTYRITIENNSNNTVQLKARHWDILDAAHPSHEVDGEGVVGKQPVLEPGEIHQYVSGCNLRSGIGKMKGYYIMERIIDGRLFNVEIPEFLMVVPFKLN</sequence>
<dbReference type="RefSeq" id="WP_089356014.1">
    <property type="nucleotide sequence ID" value="NZ_FZPD01000002.1"/>
</dbReference>
<dbReference type="Proteomes" id="UP000198393">
    <property type="component" value="Unassembled WGS sequence"/>
</dbReference>
<keyword evidence="3" id="KW-1185">Reference proteome</keyword>
<dbReference type="InterPro" id="IPR007474">
    <property type="entry name" value="ApaG_domain"/>
</dbReference>
<reference evidence="2 3" key="1">
    <citation type="submission" date="2017-06" db="EMBL/GenBank/DDBJ databases">
        <authorList>
            <person name="Kim H.J."/>
            <person name="Triplett B.A."/>
        </authorList>
    </citation>
    <scope>NUCLEOTIDE SEQUENCE [LARGE SCALE GENOMIC DNA]</scope>
    <source>
        <strain evidence="2 3">DSM 19307</strain>
    </source>
</reference>
<dbReference type="EMBL" id="FZPD01000002">
    <property type="protein sequence ID" value="SNS79632.1"/>
    <property type="molecule type" value="Genomic_DNA"/>
</dbReference>
<feature type="domain" description="ApaG" evidence="1">
    <location>
        <begin position="3"/>
        <end position="128"/>
    </location>
</feature>
<dbReference type="SUPFAM" id="SSF110069">
    <property type="entry name" value="ApaG-like"/>
    <property type="match status" value="1"/>
</dbReference>
<dbReference type="PANTHER" id="PTHR47191:SF2">
    <property type="entry name" value="OS05G0170800 PROTEIN"/>
    <property type="match status" value="1"/>
</dbReference>
<dbReference type="InterPro" id="IPR050718">
    <property type="entry name" value="ApaG-like"/>
</dbReference>
<gene>
    <name evidence="2" type="ORF">SAMN05421640_1267</name>
</gene>
<dbReference type="Pfam" id="PF04379">
    <property type="entry name" value="DUF525"/>
    <property type="match status" value="1"/>
</dbReference>
<dbReference type="InterPro" id="IPR036767">
    <property type="entry name" value="ApaG_sf"/>
</dbReference>
<protein>
    <submittedName>
        <fullName evidence="2">ApaG protein</fullName>
    </submittedName>
</protein>
<dbReference type="AlphaFoldDB" id="A0A239HEB2"/>